<reference evidence="1 2" key="1">
    <citation type="submission" date="2016-11" db="EMBL/GenBank/DDBJ databases">
        <authorList>
            <person name="Jaros S."/>
            <person name="Januszkiewicz K."/>
            <person name="Wedrychowicz H."/>
        </authorList>
    </citation>
    <scope>NUCLEOTIDE SEQUENCE [LARGE SCALE GENOMIC DNA]</scope>
    <source>
        <strain evidence="1 2">DSM 15212</strain>
    </source>
</reference>
<dbReference type="EMBL" id="FRAG01000029">
    <property type="protein sequence ID" value="SHK14231.1"/>
    <property type="molecule type" value="Genomic_DNA"/>
</dbReference>
<name>A0A1M6Q290_PARC5</name>
<gene>
    <name evidence="1" type="ORF">SAMN02745912_02392</name>
</gene>
<evidence type="ECO:0000313" key="2">
    <source>
        <dbReference type="Proteomes" id="UP000184465"/>
    </source>
</evidence>
<sequence>MNTNYCKNSSVSLILMKNYEDNETRHQCQALMINKDITQTNIKKNLEQIRN</sequence>
<dbReference type="AlphaFoldDB" id="A0A1M6Q290"/>
<organism evidence="1 2">
    <name type="scientific">Paramaledivibacter caminithermalis (strain DSM 15212 / CIP 107654 / DViRD3)</name>
    <name type="common">Clostridium caminithermale</name>
    <dbReference type="NCBI Taxonomy" id="1121301"/>
    <lineage>
        <taxon>Bacteria</taxon>
        <taxon>Bacillati</taxon>
        <taxon>Bacillota</taxon>
        <taxon>Clostridia</taxon>
        <taxon>Peptostreptococcales</taxon>
        <taxon>Caminicellaceae</taxon>
        <taxon>Paramaledivibacter</taxon>
    </lineage>
</organism>
<dbReference type="Proteomes" id="UP000184465">
    <property type="component" value="Unassembled WGS sequence"/>
</dbReference>
<proteinExistence type="predicted"/>
<keyword evidence="2" id="KW-1185">Reference proteome</keyword>
<dbReference type="RefSeq" id="WP_165613079.1">
    <property type="nucleotide sequence ID" value="NZ_FRAG01000029.1"/>
</dbReference>
<dbReference type="STRING" id="1121301.SAMN02745912_02392"/>
<protein>
    <submittedName>
        <fullName evidence="1">Uncharacterized protein</fullName>
    </submittedName>
</protein>
<evidence type="ECO:0000313" key="1">
    <source>
        <dbReference type="EMBL" id="SHK14231.1"/>
    </source>
</evidence>
<accession>A0A1M6Q290</accession>